<dbReference type="InterPro" id="IPR038538">
    <property type="entry name" value="MTERF_sf"/>
</dbReference>
<dbReference type="AlphaFoldDB" id="A0A1S3DCY3"/>
<dbReference type="RefSeq" id="XP_008479430.1">
    <property type="nucleotide sequence ID" value="XM_008481208.2"/>
</dbReference>
<dbReference type="GeneID" id="103516246"/>
<keyword evidence="1" id="KW-1185">Reference proteome</keyword>
<evidence type="ECO:0000313" key="2">
    <source>
        <dbReference type="RefSeq" id="XP_008479430.1"/>
    </source>
</evidence>
<gene>
    <name evidence="2 3" type="primary">LOC103516246</name>
</gene>
<dbReference type="STRING" id="121845.A0A1S3DCY3"/>
<dbReference type="Gene3D" id="1.25.70.10">
    <property type="entry name" value="Transcription termination factor 3, mitochondrial"/>
    <property type="match status" value="1"/>
</dbReference>
<dbReference type="Proteomes" id="UP000079169">
    <property type="component" value="Unplaced"/>
</dbReference>
<evidence type="ECO:0000313" key="1">
    <source>
        <dbReference type="Proteomes" id="UP000079169"/>
    </source>
</evidence>
<dbReference type="CTD" id="42182"/>
<reference evidence="2 3" key="1">
    <citation type="submission" date="2025-04" db="UniProtKB">
        <authorList>
            <consortium name="RefSeq"/>
        </authorList>
    </citation>
    <scope>IDENTIFICATION</scope>
</reference>
<organism evidence="1 2">
    <name type="scientific">Diaphorina citri</name>
    <name type="common">Asian citrus psyllid</name>
    <dbReference type="NCBI Taxonomy" id="121845"/>
    <lineage>
        <taxon>Eukaryota</taxon>
        <taxon>Metazoa</taxon>
        <taxon>Ecdysozoa</taxon>
        <taxon>Arthropoda</taxon>
        <taxon>Hexapoda</taxon>
        <taxon>Insecta</taxon>
        <taxon>Pterygota</taxon>
        <taxon>Neoptera</taxon>
        <taxon>Paraneoptera</taxon>
        <taxon>Hemiptera</taxon>
        <taxon>Sternorrhyncha</taxon>
        <taxon>Psylloidea</taxon>
        <taxon>Psyllidae</taxon>
        <taxon>Diaphorininae</taxon>
        <taxon>Diaphorina</taxon>
    </lineage>
</organism>
<proteinExistence type="predicted"/>
<name>A0A1S3DCY3_DIACI</name>
<dbReference type="RefSeq" id="XP_026684387.1">
    <property type="nucleotide sequence ID" value="XM_026828586.1"/>
</dbReference>
<dbReference type="OMA" id="LYMVVHE"/>
<protein>
    <submittedName>
        <fullName evidence="2">Transcription termination factor 5, mitochondrial isoform X1</fullName>
    </submittedName>
    <submittedName>
        <fullName evidence="3">Transcription termination factor 5, mitochondrial isoform X2</fullName>
    </submittedName>
</protein>
<evidence type="ECO:0000313" key="3">
    <source>
        <dbReference type="RefSeq" id="XP_026684387.1"/>
    </source>
</evidence>
<accession>A0A1S3DCY3</accession>
<sequence>MLSTRVLSRIYWCRSLSTSNSLHSSAETNSELIKKMLGYDDTNWNNEENSFLNKYDRNNILDSYKLLKKFGYSDADIKSELRTLCLKPQTITSRYRMFIDYCFQKDLISPTLLRHFVKTMSLNIYQIKHKGYIDKYKDVLGHVNKKLNISVQSLSEKMPLKRIHCEFSVHHLMSVLNISHEEAKYKFKRYPNLKSRSFKCIQENVHVLTKKVGFTHERIKKNAFLLHADKENLLSLLKKYPKMGSVDMKQIIQAYPILVLSPIRNIESVIQCVQKFGYTLEHLSKAPMILILKPSTVEQRLTQIHTEEWLQPYSGLPRTLMLVLTLPSLEKRRAVLQDLNMKCISINVLACTKILFNA</sequence>
<dbReference type="KEGG" id="dci:103516246"/>
<dbReference type="PaxDb" id="121845-A0A1S3DCY3"/>